<feature type="non-terminal residue" evidence="1">
    <location>
        <position position="1"/>
    </location>
</feature>
<comment type="caution">
    <text evidence="1">The sequence shown here is derived from an EMBL/GenBank/DDBJ whole genome shotgun (WGS) entry which is preliminary data.</text>
</comment>
<keyword evidence="2" id="KW-1185">Reference proteome</keyword>
<dbReference type="EMBL" id="JXTB01000058">
    <property type="protein sequence ID" value="PON69071.1"/>
    <property type="molecule type" value="Genomic_DNA"/>
</dbReference>
<dbReference type="Proteomes" id="UP000237105">
    <property type="component" value="Unassembled WGS sequence"/>
</dbReference>
<sequence length="79" mass="8831">ICNVRNLKHPKKRLIFPSLIYGILSQQNPLMYDSEFLTATPSNIVFKLKEKDPVERKLEATANIGTQGPTTIAITTSTD</sequence>
<organism evidence="1 2">
    <name type="scientific">Parasponia andersonii</name>
    <name type="common">Sponia andersonii</name>
    <dbReference type="NCBI Taxonomy" id="3476"/>
    <lineage>
        <taxon>Eukaryota</taxon>
        <taxon>Viridiplantae</taxon>
        <taxon>Streptophyta</taxon>
        <taxon>Embryophyta</taxon>
        <taxon>Tracheophyta</taxon>
        <taxon>Spermatophyta</taxon>
        <taxon>Magnoliopsida</taxon>
        <taxon>eudicotyledons</taxon>
        <taxon>Gunneridae</taxon>
        <taxon>Pentapetalae</taxon>
        <taxon>rosids</taxon>
        <taxon>fabids</taxon>
        <taxon>Rosales</taxon>
        <taxon>Cannabaceae</taxon>
        <taxon>Parasponia</taxon>
    </lineage>
</organism>
<protein>
    <submittedName>
        <fullName evidence="1">Uncharacterized protein</fullName>
    </submittedName>
</protein>
<evidence type="ECO:0000313" key="2">
    <source>
        <dbReference type="Proteomes" id="UP000237105"/>
    </source>
</evidence>
<gene>
    <name evidence="1" type="ORF">PanWU01x14_090960</name>
</gene>
<accession>A0A2P5D6Z4</accession>
<evidence type="ECO:0000313" key="1">
    <source>
        <dbReference type="EMBL" id="PON69071.1"/>
    </source>
</evidence>
<reference evidence="2" key="1">
    <citation type="submission" date="2016-06" db="EMBL/GenBank/DDBJ databases">
        <title>Parallel loss of symbiosis genes in relatives of nitrogen-fixing non-legume Parasponia.</title>
        <authorList>
            <person name="Van Velzen R."/>
            <person name="Holmer R."/>
            <person name="Bu F."/>
            <person name="Rutten L."/>
            <person name="Van Zeijl A."/>
            <person name="Liu W."/>
            <person name="Santuari L."/>
            <person name="Cao Q."/>
            <person name="Sharma T."/>
            <person name="Shen D."/>
            <person name="Roswanjaya Y."/>
            <person name="Wardhani T."/>
            <person name="Kalhor M.S."/>
            <person name="Jansen J."/>
            <person name="Van den Hoogen J."/>
            <person name="Gungor B."/>
            <person name="Hartog M."/>
            <person name="Hontelez J."/>
            <person name="Verver J."/>
            <person name="Yang W.-C."/>
            <person name="Schijlen E."/>
            <person name="Repin R."/>
            <person name="Schilthuizen M."/>
            <person name="Schranz E."/>
            <person name="Heidstra R."/>
            <person name="Miyata K."/>
            <person name="Fedorova E."/>
            <person name="Kohlen W."/>
            <person name="Bisseling T."/>
            <person name="Smit S."/>
            <person name="Geurts R."/>
        </authorList>
    </citation>
    <scope>NUCLEOTIDE SEQUENCE [LARGE SCALE GENOMIC DNA]</scope>
    <source>
        <strain evidence="2">cv. WU1-14</strain>
    </source>
</reference>
<name>A0A2P5D6Z4_PARAD</name>
<proteinExistence type="predicted"/>
<dbReference type="AlphaFoldDB" id="A0A2P5D6Z4"/>